<feature type="compositionally biased region" description="Low complexity" evidence="7">
    <location>
        <begin position="316"/>
        <end position="332"/>
    </location>
</feature>
<evidence type="ECO:0000256" key="5">
    <source>
        <dbReference type="ARBA" id="ARBA00022884"/>
    </source>
</evidence>
<reference evidence="9" key="1">
    <citation type="submission" date="2021-05" db="EMBL/GenBank/DDBJ databases">
        <authorList>
            <person name="Alioto T."/>
            <person name="Alioto T."/>
            <person name="Gomez Garrido J."/>
        </authorList>
    </citation>
    <scope>NUCLEOTIDE SEQUENCE</scope>
</reference>
<proteinExistence type="inferred from homology"/>
<dbReference type="Pfam" id="PF00076">
    <property type="entry name" value="RRM_1"/>
    <property type="match status" value="2"/>
</dbReference>
<dbReference type="InterPro" id="IPR034126">
    <property type="entry name" value="MSI_RRM2"/>
</dbReference>
<evidence type="ECO:0000259" key="8">
    <source>
        <dbReference type="PROSITE" id="PS50102"/>
    </source>
</evidence>
<dbReference type="AlphaFoldDB" id="A0A8D8U5D0"/>
<dbReference type="PROSITE" id="PS50102">
    <property type="entry name" value="RRM"/>
    <property type="match status" value="2"/>
</dbReference>
<dbReference type="GO" id="GO:0006417">
    <property type="term" value="P:regulation of translation"/>
    <property type="evidence" value="ECO:0007669"/>
    <property type="project" value="TreeGrafter"/>
</dbReference>
<protein>
    <submittedName>
        <fullName evidence="9">RNA-binding protein Musashi homolog Rbp6</fullName>
    </submittedName>
</protein>
<evidence type="ECO:0000256" key="6">
    <source>
        <dbReference type="PROSITE-ProRule" id="PRU00176"/>
    </source>
</evidence>
<feature type="region of interest" description="Disordered" evidence="7">
    <location>
        <begin position="301"/>
        <end position="381"/>
    </location>
</feature>
<comment type="subcellular location">
    <subcellularLocation>
        <location evidence="1">Cytoplasm</location>
    </subcellularLocation>
</comment>
<sequence length="485" mass="52372">METSQEIVLHSGATGAEVPNDPGKMFIGGLSWQTSPESLREYFSKFGEITEVMVMKDPTTRRSSRLGVPAEITVGSDVMVSRGFGFVTFADPSSVDKVLSQNVHELDGKKIDPKVAFPRRAHPKMVTRTKKIFVGGLSAPTTLEDVKNYFEQFGPIEDSMLMFDKQTNRHRGFGFVTFQCEDVVDKVCEIHFHEINNKMVECKKAQPKEVMLPANLAKTRAAGRGAYDFMWSLGALPEGFPAAYAAYAAAGRGGYSGYPSFGLPYPTGVTYIQQGDSRYSTPFPRYSTGYPTAGFGFFPTPPTGHPHHHQPPVAPPVTTSVSTTERSTNTTTYYELTRSHPIDTSATLGSNKSKAKNSPSSTGGQGQLIMRSGDPMSYPGDDRVKTYVTVMNNYQAAAVAAQQGFGPPTSPHTGGGSTRTTFPSTNSPGPSPLDLYSSSGPDSVANYVQATSPQSNGFPAIAVSRAPIAYNPVYGNQVLKLALYQ</sequence>
<name>A0A8D8U5D0_9HEMI</name>
<dbReference type="SUPFAM" id="SSF54928">
    <property type="entry name" value="RNA-binding domain, RBD"/>
    <property type="match status" value="2"/>
</dbReference>
<feature type="region of interest" description="Disordered" evidence="7">
    <location>
        <begin position="403"/>
        <end position="440"/>
    </location>
</feature>
<evidence type="ECO:0000256" key="7">
    <source>
        <dbReference type="SAM" id="MobiDB-lite"/>
    </source>
</evidence>
<dbReference type="GO" id="GO:0003729">
    <property type="term" value="F:mRNA binding"/>
    <property type="evidence" value="ECO:0007669"/>
    <property type="project" value="TreeGrafter"/>
</dbReference>
<dbReference type="EMBL" id="HBUF01112504">
    <property type="protein sequence ID" value="CAG6640540.1"/>
    <property type="molecule type" value="Transcribed_RNA"/>
</dbReference>
<dbReference type="EMBL" id="HBUF01112508">
    <property type="protein sequence ID" value="CAG6640544.1"/>
    <property type="molecule type" value="Transcribed_RNA"/>
</dbReference>
<dbReference type="FunFam" id="3.30.70.330:FF:000020">
    <property type="entry name" value="RNA-binding protein Musashi homolog 2 isoform X1"/>
    <property type="match status" value="1"/>
</dbReference>
<dbReference type="InterPro" id="IPR035979">
    <property type="entry name" value="RBD_domain_sf"/>
</dbReference>
<evidence type="ECO:0000313" key="9">
    <source>
        <dbReference type="EMBL" id="CAG6697571.1"/>
    </source>
</evidence>
<dbReference type="Gene3D" id="3.30.70.330">
    <property type="match status" value="2"/>
</dbReference>
<dbReference type="EMBL" id="HBUF01334089">
    <property type="protein sequence ID" value="CAG6697571.1"/>
    <property type="molecule type" value="Transcribed_RNA"/>
</dbReference>
<feature type="domain" description="RRM" evidence="8">
    <location>
        <begin position="23"/>
        <end position="120"/>
    </location>
</feature>
<feature type="compositionally biased region" description="Low complexity" evidence="7">
    <location>
        <begin position="350"/>
        <end position="361"/>
    </location>
</feature>
<dbReference type="InterPro" id="IPR012677">
    <property type="entry name" value="Nucleotide-bd_a/b_plait_sf"/>
</dbReference>
<keyword evidence="5 6" id="KW-0694">RNA-binding</keyword>
<keyword evidence="3" id="KW-0963">Cytoplasm</keyword>
<dbReference type="CDD" id="cd12576">
    <property type="entry name" value="RRM1_MSI"/>
    <property type="match status" value="1"/>
</dbReference>
<feature type="domain" description="RRM" evidence="8">
    <location>
        <begin position="130"/>
        <end position="207"/>
    </location>
</feature>
<evidence type="ECO:0000256" key="2">
    <source>
        <dbReference type="ARBA" id="ARBA00006635"/>
    </source>
</evidence>
<accession>A0A8D8U5D0</accession>
<dbReference type="CDD" id="cd12323">
    <property type="entry name" value="RRM2_MSI"/>
    <property type="match status" value="1"/>
</dbReference>
<organism evidence="9">
    <name type="scientific">Cacopsylla melanoneura</name>
    <dbReference type="NCBI Taxonomy" id="428564"/>
    <lineage>
        <taxon>Eukaryota</taxon>
        <taxon>Metazoa</taxon>
        <taxon>Ecdysozoa</taxon>
        <taxon>Arthropoda</taxon>
        <taxon>Hexapoda</taxon>
        <taxon>Insecta</taxon>
        <taxon>Pterygota</taxon>
        <taxon>Neoptera</taxon>
        <taxon>Paraneoptera</taxon>
        <taxon>Hemiptera</taxon>
        <taxon>Sternorrhyncha</taxon>
        <taxon>Psylloidea</taxon>
        <taxon>Psyllidae</taxon>
        <taxon>Psyllinae</taxon>
        <taxon>Cacopsylla</taxon>
    </lineage>
</organism>
<dbReference type="InterPro" id="IPR000504">
    <property type="entry name" value="RRM_dom"/>
</dbReference>
<dbReference type="SMART" id="SM00360">
    <property type="entry name" value="RRM"/>
    <property type="match status" value="2"/>
</dbReference>
<dbReference type="PANTHER" id="PTHR48032:SF18">
    <property type="entry name" value="RRM DOMAIN-CONTAINING PROTEIN"/>
    <property type="match status" value="1"/>
</dbReference>
<evidence type="ECO:0000256" key="4">
    <source>
        <dbReference type="ARBA" id="ARBA00022737"/>
    </source>
</evidence>
<keyword evidence="4" id="KW-0677">Repeat</keyword>
<dbReference type="PANTHER" id="PTHR48032">
    <property type="entry name" value="RNA-BINDING PROTEIN MUSASHI HOMOLOG RBP6"/>
    <property type="match status" value="1"/>
</dbReference>
<dbReference type="GO" id="GO:0005737">
    <property type="term" value="C:cytoplasm"/>
    <property type="evidence" value="ECO:0007669"/>
    <property type="project" value="UniProtKB-SubCell"/>
</dbReference>
<comment type="similarity">
    <text evidence="2">Belongs to the Musashi family.</text>
</comment>
<evidence type="ECO:0000256" key="3">
    <source>
        <dbReference type="ARBA" id="ARBA00022490"/>
    </source>
</evidence>
<evidence type="ECO:0000256" key="1">
    <source>
        <dbReference type="ARBA" id="ARBA00004496"/>
    </source>
</evidence>